<reference evidence="3 4" key="1">
    <citation type="journal article" date="2019" name="PLoS Negl. Trop. Dis.">
        <title>Whole genome sequencing of Entamoeba nuttalli reveals mammalian host-related molecular signatures and a novel octapeptide-repeat surface protein.</title>
        <authorList>
            <person name="Tanaka M."/>
            <person name="Makiuchi T."/>
            <person name="Komiyama T."/>
            <person name="Shiina T."/>
            <person name="Osaki K."/>
            <person name="Tachibana H."/>
        </authorList>
    </citation>
    <scope>NUCLEOTIDE SEQUENCE [LARGE SCALE GENOMIC DNA]</scope>
    <source>
        <strain evidence="3 4">P19-061405</strain>
    </source>
</reference>
<evidence type="ECO:0000313" key="3">
    <source>
        <dbReference type="EMBL" id="GAB1227247.1"/>
    </source>
</evidence>
<organism evidence="3 4">
    <name type="scientific">Entamoeba nuttalli</name>
    <dbReference type="NCBI Taxonomy" id="412467"/>
    <lineage>
        <taxon>Eukaryota</taxon>
        <taxon>Amoebozoa</taxon>
        <taxon>Evosea</taxon>
        <taxon>Archamoebae</taxon>
        <taxon>Mastigamoebida</taxon>
        <taxon>Entamoebidae</taxon>
        <taxon>Entamoeba</taxon>
    </lineage>
</organism>
<keyword evidence="1" id="KW-0472">Membrane</keyword>
<comment type="caution">
    <text evidence="3">The sequence shown here is derived from an EMBL/GenBank/DDBJ whole genome shotgun (WGS) entry which is preliminary data.</text>
</comment>
<keyword evidence="1" id="KW-0812">Transmembrane</keyword>
<evidence type="ECO:0000313" key="4">
    <source>
        <dbReference type="Proteomes" id="UP001628156"/>
    </source>
</evidence>
<name>A0ABQ0DWM3_9EUKA</name>
<keyword evidence="4" id="KW-1185">Reference proteome</keyword>
<dbReference type="SUPFAM" id="SSF56112">
    <property type="entry name" value="Protein kinase-like (PK-like)"/>
    <property type="match status" value="1"/>
</dbReference>
<dbReference type="PANTHER" id="PTHR23257">
    <property type="entry name" value="SERINE-THREONINE PROTEIN KINASE"/>
    <property type="match status" value="1"/>
</dbReference>
<evidence type="ECO:0000256" key="1">
    <source>
        <dbReference type="SAM" id="Phobius"/>
    </source>
</evidence>
<accession>A0ABQ0DWM3</accession>
<dbReference type="Pfam" id="PF07714">
    <property type="entry name" value="PK_Tyr_Ser-Thr"/>
    <property type="match status" value="1"/>
</dbReference>
<proteinExistence type="predicted"/>
<gene>
    <name evidence="3" type="ORF">ENUP19_0328G0042</name>
</gene>
<dbReference type="PROSITE" id="PS50011">
    <property type="entry name" value="PROTEIN_KINASE_DOM"/>
    <property type="match status" value="1"/>
</dbReference>
<feature type="domain" description="Protein kinase" evidence="2">
    <location>
        <begin position="49"/>
        <end position="296"/>
    </location>
</feature>
<protein>
    <recommendedName>
        <fullName evidence="2">Protein kinase domain-containing protein</fullName>
    </recommendedName>
</protein>
<dbReference type="InterPro" id="IPR011009">
    <property type="entry name" value="Kinase-like_dom_sf"/>
</dbReference>
<dbReference type="CDD" id="cd00180">
    <property type="entry name" value="PKc"/>
    <property type="match status" value="1"/>
</dbReference>
<sequence length="304" mass="35314">MEFYVLIVSLLVVSMLIFIIITKNKQQILFIKSLKYFNINEPAISITDYSKIYHAQANKFKEVQKEFPDGYDGFSIKLLLKQLPPQVIHKSMKYFEEFHHKNLLEVYAYQTTPPILIEGYCHRLSLNEFVQTNHPNLNDQIFYYDIALDILNGLKYLHSNGVVHGNVSPSNVLVTNDYQMKLSDPSFSCFSRMSQFLLNSSHFQSHIPGMEYCSPETRNKFTTPSSDVFSFGMVMAFVLLRRPLQTILGRDIEIKKKQHLLVSLESQEIELIVKECTSYEPYRRPPVSLLIQHITNLKISECQV</sequence>
<dbReference type="InterPro" id="IPR050167">
    <property type="entry name" value="Ser_Thr_protein_kinase"/>
</dbReference>
<dbReference type="InterPro" id="IPR001245">
    <property type="entry name" value="Ser-Thr/Tyr_kinase_cat_dom"/>
</dbReference>
<dbReference type="EMBL" id="BAAFRS010000328">
    <property type="protein sequence ID" value="GAB1227247.1"/>
    <property type="molecule type" value="Genomic_DNA"/>
</dbReference>
<evidence type="ECO:0000259" key="2">
    <source>
        <dbReference type="PROSITE" id="PS50011"/>
    </source>
</evidence>
<keyword evidence="1" id="KW-1133">Transmembrane helix</keyword>
<dbReference type="InterPro" id="IPR000719">
    <property type="entry name" value="Prot_kinase_dom"/>
</dbReference>
<dbReference type="Gene3D" id="1.10.510.10">
    <property type="entry name" value="Transferase(Phosphotransferase) domain 1"/>
    <property type="match status" value="1"/>
</dbReference>
<dbReference type="Proteomes" id="UP001628156">
    <property type="component" value="Unassembled WGS sequence"/>
</dbReference>
<feature type="transmembrane region" description="Helical" evidence="1">
    <location>
        <begin position="6"/>
        <end position="22"/>
    </location>
</feature>
<dbReference type="PANTHER" id="PTHR23257:SF958">
    <property type="entry name" value="SERINE_THREONINE-PROTEIN KINASE WNK4"/>
    <property type="match status" value="1"/>
</dbReference>